<comment type="caution">
    <text evidence="1">The sequence shown here is derived from an EMBL/GenBank/DDBJ whole genome shotgun (WGS) entry which is preliminary data.</text>
</comment>
<evidence type="ECO:0000313" key="2">
    <source>
        <dbReference type="Proteomes" id="UP001060085"/>
    </source>
</evidence>
<sequence>MGSSQSVQSSREVISRWHSEPKERLLFDSGLSEISQYLQAVDKIRQSNEHAGMISMAVARLKNEFFTVLTRQNETAANGPNSSVTELSSSITDTTSYQFRYEDYVVYEVPSREVIDYLKNIAERMDSCGHLDACMQLYITCRIHFLNSKIKRLRLEELQGGDKKRFLLEELKMKVARWIQAAKVCTKLLFPKEKQLAKQIFGGLGGKHEECFLGSVNEAAINLFTFAKAVSVSNQSSERLEVILILYEGLSYIMQDVNDLFSSESGKRVRDNAKAILSKLQDEIRRMIMDFENGVLNELSTISDDGASNAAASTSVKTVTFREYLSPTEPVFQTIYRSSCLDRPEGTAADDLRLGEVRRNTENSGDQLQNCFQKILHLQVEEATVATLQTEPSSTTDSSSFSLGFSMEENIIAYHGLSLRDCENLKCIALRMNSKGRLDKLISVYVKERKSLLNVHFRQFWDEKLSSTDIQRLEWNVMEKKIIRWIRAADYCFRRIFAYEKQLSNQIFKDLGNATADLCFVSTVTHSATQLFDFAEAVSSCRRSPERLRIVLLFYKRFSDIIPEINSIFESERGKSFQDHAGRLLHKFAQLVPTALLDFEDAVRCELSIDHKPGGTIHSLTRYVLDYIISLVVENHDILNDLVTTPPSISLGPLFCSELQWQTQTPLAAHLVWIITALKLNLEDKSKHYQDQSLSHLFMINNVHYIAQRIGQSEVLREMVGNDCIRKLTDDVEKSLTSYLSTTWNGLVYCLRNEGLHTSWGFTSGVSKRVLKTRFETFNAMFQGVLETHLISTVPDLELRSKLHQSILDKLIPSYRNFVETFGSQIQRGRHVLYSVEELEAIILGLFCYYEFL</sequence>
<name>A0ACC0AYF6_CATRO</name>
<protein>
    <submittedName>
        <fullName evidence="1">Uncharacterized protein</fullName>
    </submittedName>
</protein>
<reference evidence="2" key="1">
    <citation type="journal article" date="2023" name="Nat. Plants">
        <title>Single-cell RNA sequencing provides a high-resolution roadmap for understanding the multicellular compartmentation of specialized metabolism.</title>
        <authorList>
            <person name="Sun S."/>
            <person name="Shen X."/>
            <person name="Li Y."/>
            <person name="Li Y."/>
            <person name="Wang S."/>
            <person name="Li R."/>
            <person name="Zhang H."/>
            <person name="Shen G."/>
            <person name="Guo B."/>
            <person name="Wei J."/>
            <person name="Xu J."/>
            <person name="St-Pierre B."/>
            <person name="Chen S."/>
            <person name="Sun C."/>
        </authorList>
    </citation>
    <scope>NUCLEOTIDE SEQUENCE [LARGE SCALE GENOMIC DNA]</scope>
</reference>
<accession>A0ACC0AYF6</accession>
<keyword evidence="2" id="KW-1185">Reference proteome</keyword>
<proteinExistence type="predicted"/>
<organism evidence="1 2">
    <name type="scientific">Catharanthus roseus</name>
    <name type="common">Madagascar periwinkle</name>
    <name type="synonym">Vinca rosea</name>
    <dbReference type="NCBI Taxonomy" id="4058"/>
    <lineage>
        <taxon>Eukaryota</taxon>
        <taxon>Viridiplantae</taxon>
        <taxon>Streptophyta</taxon>
        <taxon>Embryophyta</taxon>
        <taxon>Tracheophyta</taxon>
        <taxon>Spermatophyta</taxon>
        <taxon>Magnoliopsida</taxon>
        <taxon>eudicotyledons</taxon>
        <taxon>Gunneridae</taxon>
        <taxon>Pentapetalae</taxon>
        <taxon>asterids</taxon>
        <taxon>lamiids</taxon>
        <taxon>Gentianales</taxon>
        <taxon>Apocynaceae</taxon>
        <taxon>Rauvolfioideae</taxon>
        <taxon>Vinceae</taxon>
        <taxon>Catharanthinae</taxon>
        <taxon>Catharanthus</taxon>
    </lineage>
</organism>
<dbReference type="Proteomes" id="UP001060085">
    <property type="component" value="Linkage Group LG04"/>
</dbReference>
<gene>
    <name evidence="1" type="ORF">M9H77_15238</name>
</gene>
<dbReference type="EMBL" id="CM044704">
    <property type="protein sequence ID" value="KAI5665385.1"/>
    <property type="molecule type" value="Genomic_DNA"/>
</dbReference>
<evidence type="ECO:0000313" key="1">
    <source>
        <dbReference type="EMBL" id="KAI5665385.1"/>
    </source>
</evidence>